<accession>A0A2P2JBQ5</accession>
<organism evidence="1">
    <name type="scientific">Rhizophora mucronata</name>
    <name type="common">Asiatic mangrove</name>
    <dbReference type="NCBI Taxonomy" id="61149"/>
    <lineage>
        <taxon>Eukaryota</taxon>
        <taxon>Viridiplantae</taxon>
        <taxon>Streptophyta</taxon>
        <taxon>Embryophyta</taxon>
        <taxon>Tracheophyta</taxon>
        <taxon>Spermatophyta</taxon>
        <taxon>Magnoliopsida</taxon>
        <taxon>eudicotyledons</taxon>
        <taxon>Gunneridae</taxon>
        <taxon>Pentapetalae</taxon>
        <taxon>rosids</taxon>
        <taxon>fabids</taxon>
        <taxon>Malpighiales</taxon>
        <taxon>Rhizophoraceae</taxon>
        <taxon>Rhizophora</taxon>
    </lineage>
</organism>
<evidence type="ECO:0000313" key="1">
    <source>
        <dbReference type="EMBL" id="MBW90892.1"/>
    </source>
</evidence>
<proteinExistence type="predicted"/>
<reference evidence="1" key="1">
    <citation type="submission" date="2018-02" db="EMBL/GenBank/DDBJ databases">
        <title>Rhizophora mucronata_Transcriptome.</title>
        <authorList>
            <person name="Meera S.P."/>
            <person name="Sreeshan A."/>
            <person name="Augustine A."/>
        </authorList>
    </citation>
    <scope>NUCLEOTIDE SEQUENCE</scope>
    <source>
        <tissue evidence="1">Leaf</tissue>
    </source>
</reference>
<protein>
    <submittedName>
        <fullName evidence="1">Uncharacterized protein</fullName>
    </submittedName>
</protein>
<dbReference type="EMBL" id="GGEC01010409">
    <property type="protein sequence ID" value="MBW90892.1"/>
    <property type="molecule type" value="Transcribed_RNA"/>
</dbReference>
<name>A0A2P2JBQ5_RHIMU</name>
<dbReference type="AlphaFoldDB" id="A0A2P2JBQ5"/>
<sequence length="29" mass="3562">MLMNVILPRRQISRRKQTIWLILLCSNHQ</sequence>